<evidence type="ECO:0000313" key="2">
    <source>
        <dbReference type="Proteomes" id="UP000323646"/>
    </source>
</evidence>
<name>A0A5D6VZ74_9FIRM</name>
<organism evidence="1 2">
    <name type="scientific">Selenomonas ruminis</name>
    <dbReference type="NCBI Taxonomy" id="2593411"/>
    <lineage>
        <taxon>Bacteria</taxon>
        <taxon>Bacillati</taxon>
        <taxon>Bacillota</taxon>
        <taxon>Negativicutes</taxon>
        <taxon>Selenomonadales</taxon>
        <taxon>Selenomonadaceae</taxon>
        <taxon>Selenomonas</taxon>
    </lineage>
</organism>
<gene>
    <name evidence="1" type="ORF">FZ040_10475</name>
</gene>
<proteinExistence type="predicted"/>
<reference evidence="1 2" key="1">
    <citation type="submission" date="2019-08" db="EMBL/GenBank/DDBJ databases">
        <title>Selenomonas sp. mPRGC5 and Selenomonas sp. mPRGC8 isolated from ruminal fluid of dairy goat (Capra hircus).</title>
        <authorList>
            <person name="Poothong S."/>
            <person name="Nuengjamnong C."/>
            <person name="Tanasupawat S."/>
        </authorList>
    </citation>
    <scope>NUCLEOTIDE SEQUENCE [LARGE SCALE GENOMIC DNA]</scope>
    <source>
        <strain evidence="2">mPRGC5</strain>
    </source>
</reference>
<dbReference type="Proteomes" id="UP000323646">
    <property type="component" value="Unassembled WGS sequence"/>
</dbReference>
<dbReference type="OrthoDB" id="2375094at2"/>
<accession>A0A5D6VZ74</accession>
<dbReference type="RefSeq" id="WP_149171939.1">
    <property type="nucleotide sequence ID" value="NZ_VTOY01000009.1"/>
</dbReference>
<keyword evidence="2" id="KW-1185">Reference proteome</keyword>
<dbReference type="AlphaFoldDB" id="A0A5D6VZ74"/>
<sequence>MKNVYSLVEHFYEGKSAYDMILPQDVVEKYLRRKAWHGVNDDELKKIWTIISLIILYVEQLDLYSLSSLTVNDYQELVYRYQQEDNEFCLDETSVMHLLAILEDFYAYLPRYGDFDDLTAFLKEVKASFRRGKQFHMPPRRSADEFYSSLEHREDVSDEEILRLNALMDGLLHRMDAFFRKPKYKMDLDRAVMMYVGPDMTDLGDNLSDEEARAFWLSFWDFFLFDYHMLSSDETPVHLFFQKEQDNLSPSERDILLDLMQAKFSVFSIEYFDVDFVSCRNLLTDEILDLPMPVMLDDKADECLLYGHIHRKGVMMLNYVTVLPASKKLQKRMKSEVLKQYDLFKCQAPEATIEEFLGREAGAVRHALNILARFAQLKVVHAAPVETIAEEVTTDLAIPDHDREALRHFAIKFGMSQYSSKLALRLFEDYCAVSGCAYRDMNPSILITASLLKFAEINGTDLSSLPEIVSFLGAAMDDVLNCMVDMREKLGCSLFDPRYLSEEGFIRSMYFE</sequence>
<evidence type="ECO:0000313" key="1">
    <source>
        <dbReference type="EMBL" id="TYZ21431.1"/>
    </source>
</evidence>
<protein>
    <submittedName>
        <fullName evidence="1">Uncharacterized protein</fullName>
    </submittedName>
</protein>
<comment type="caution">
    <text evidence="1">The sequence shown here is derived from an EMBL/GenBank/DDBJ whole genome shotgun (WGS) entry which is preliminary data.</text>
</comment>
<dbReference type="EMBL" id="VTOY01000009">
    <property type="protein sequence ID" value="TYZ21431.1"/>
    <property type="molecule type" value="Genomic_DNA"/>
</dbReference>